<dbReference type="InterPro" id="IPR016181">
    <property type="entry name" value="Acyl_CoA_acyltransferase"/>
</dbReference>
<protein>
    <recommendedName>
        <fullName evidence="1">N-acyl amino acid synthase FeeM catalytic core domain-containing protein</fullName>
    </recommendedName>
</protein>
<dbReference type="STRING" id="1802726.A3B07_02705"/>
<dbReference type="Gene3D" id="3.40.630.30">
    <property type="match status" value="1"/>
</dbReference>
<organism evidence="2 3">
    <name type="scientific">Candidatus Yonathbacteria bacterium RIFCSPLOWO2_01_FULL_43_27</name>
    <dbReference type="NCBI Taxonomy" id="1802726"/>
    <lineage>
        <taxon>Bacteria</taxon>
        <taxon>Candidatus Yonathiibacteriota</taxon>
    </lineage>
</organism>
<sequence>MKIMYELSVEDNKQNKTIYFGVPNCEKELQEMYRLRYNIYTSRGYIDPKLFPSQQDIDDYDLSGKCDYFIAKVDEQIIGTVRLIKDQFLPTEKECFSFEEPSDIKSISRENRAEIGRLIVARNDNNKYLPRNIVMLFMIKCLADFGLNSGISGGYAFIKEKLDSKLKKLKIPVHTIDNYRQIYQQEGVLYNYFNQEGDKVIPIYFITDEIGKYIDDVLHNSRMFQKAEDTKYVLRSNLYNGFLKMLGII</sequence>
<comment type="caution">
    <text evidence="2">The sequence shown here is derived from an EMBL/GenBank/DDBJ whole genome shotgun (WGS) entry which is preliminary data.</text>
</comment>
<evidence type="ECO:0000313" key="2">
    <source>
        <dbReference type="EMBL" id="OHA82508.1"/>
    </source>
</evidence>
<dbReference type="Proteomes" id="UP000178817">
    <property type="component" value="Unassembled WGS sequence"/>
</dbReference>
<gene>
    <name evidence="2" type="ORF">A3B07_02705</name>
</gene>
<dbReference type="Pfam" id="PF21926">
    <property type="entry name" value="FeeM"/>
    <property type="match status" value="1"/>
</dbReference>
<name>A0A1G2SCK1_9BACT</name>
<feature type="domain" description="N-acyl amino acid synthase FeeM catalytic core" evidence="1">
    <location>
        <begin position="32"/>
        <end position="130"/>
    </location>
</feature>
<accession>A0A1G2SCK1</accession>
<dbReference type="InterPro" id="IPR054597">
    <property type="entry name" value="FeeM_cat"/>
</dbReference>
<evidence type="ECO:0000259" key="1">
    <source>
        <dbReference type="Pfam" id="PF21926"/>
    </source>
</evidence>
<evidence type="ECO:0000313" key="3">
    <source>
        <dbReference type="Proteomes" id="UP000178817"/>
    </source>
</evidence>
<reference evidence="2 3" key="1">
    <citation type="journal article" date="2016" name="Nat. Commun.">
        <title>Thousands of microbial genomes shed light on interconnected biogeochemical processes in an aquifer system.</title>
        <authorList>
            <person name="Anantharaman K."/>
            <person name="Brown C.T."/>
            <person name="Hug L.A."/>
            <person name="Sharon I."/>
            <person name="Castelle C.J."/>
            <person name="Probst A.J."/>
            <person name="Thomas B.C."/>
            <person name="Singh A."/>
            <person name="Wilkins M.J."/>
            <person name="Karaoz U."/>
            <person name="Brodie E.L."/>
            <person name="Williams K.H."/>
            <person name="Hubbard S.S."/>
            <person name="Banfield J.F."/>
        </authorList>
    </citation>
    <scope>NUCLEOTIDE SEQUENCE [LARGE SCALE GENOMIC DNA]</scope>
</reference>
<dbReference type="SUPFAM" id="SSF55729">
    <property type="entry name" value="Acyl-CoA N-acyltransferases (Nat)"/>
    <property type="match status" value="1"/>
</dbReference>
<proteinExistence type="predicted"/>
<dbReference type="AlphaFoldDB" id="A0A1G2SCK1"/>
<dbReference type="EMBL" id="MHUV01000006">
    <property type="protein sequence ID" value="OHA82508.1"/>
    <property type="molecule type" value="Genomic_DNA"/>
</dbReference>